<dbReference type="GO" id="GO:1904680">
    <property type="term" value="F:peptide transmembrane transporter activity"/>
    <property type="evidence" value="ECO:0007669"/>
    <property type="project" value="TreeGrafter"/>
</dbReference>
<evidence type="ECO:0000313" key="5">
    <source>
        <dbReference type="Proteomes" id="UP000057389"/>
    </source>
</evidence>
<feature type="domain" description="Transcriptional regulator SgrR N-terminal HTH" evidence="3">
    <location>
        <begin position="11"/>
        <end position="109"/>
    </location>
</feature>
<sequence length="550" mass="63113">MNDVNLRHLDQLLKHFEVHLSHSVGLGELEIALCTSKRNVSIVMKKLSEQGWIEWTPAVGRSNPSKLTIKRSLQQAITELLISELNKGSFKLVSRLVDLYGSTAVRALTLATEHLNQENESSNAVLIAAYPWVNTIDPIKTFRHAELHIAKSVYDVLLVQSPDGDLMPSLAHDWVMEDKIMTLWLRPGVYRHDGELLQVKDVVWSIRRLIEGDGPIKDLWQCAERVDAVAPNCLVITLKYANKFFPYMLAMSNASIVCRDIQNFDGQYSYHIGTGPFKIERWCQDSIQLQAHKDYFSTRALLERVTLSYADVDMQHMISFNCPSDQVEIQSISSLFYLTYRERLGSSISRETWCELADYIHQQKQLYDPINAVESLAFEPCKAKPEIIACPSLRGKIVLAEPRWTIPYLIRNSQWLHDVIRSTGLELEVIIVDNISHPHLVSELADILLIEDVIEAPIDYGTYEWLSVSTGLRFSFDRFQMDEHQARIKRAISSELASNELLEIERSLRLSYTYLPLFCGYEETSKTQQVRGVQVRNTGYSDFYRLWIAQ</sequence>
<dbReference type="InterPro" id="IPR000914">
    <property type="entry name" value="SBP_5_dom"/>
</dbReference>
<keyword evidence="5" id="KW-1185">Reference proteome</keyword>
<dbReference type="GeneID" id="300180888"/>
<dbReference type="Pfam" id="PF12793">
    <property type="entry name" value="SgrR_N"/>
    <property type="match status" value="1"/>
</dbReference>
<evidence type="ECO:0000256" key="1">
    <source>
        <dbReference type="ARBA" id="ARBA00023125"/>
    </source>
</evidence>
<dbReference type="EMBL" id="LMXU01000032">
    <property type="protein sequence ID" value="KWT99802.1"/>
    <property type="molecule type" value="Genomic_DNA"/>
</dbReference>
<gene>
    <name evidence="4" type="ORF">APQ14_15710</name>
</gene>
<reference evidence="4 5" key="1">
    <citation type="submission" date="2015-11" db="EMBL/GenBank/DDBJ databases">
        <title>Draft WGS of Vibrio toranzoniae.</title>
        <authorList>
            <person name="Lasa A."/>
            <person name="Romalde J.L."/>
        </authorList>
    </citation>
    <scope>NUCLEOTIDE SEQUENCE [LARGE SCALE GENOMIC DNA]</scope>
    <source>
        <strain evidence="4 5">Vb 10.8</strain>
    </source>
</reference>
<protein>
    <submittedName>
        <fullName evidence="4">Transporter</fullName>
    </submittedName>
</protein>
<evidence type="ECO:0000259" key="2">
    <source>
        <dbReference type="Pfam" id="PF00496"/>
    </source>
</evidence>
<name>A0A109D6J7_9VIBR</name>
<keyword evidence="1" id="KW-0238">DNA-binding</keyword>
<comment type="caution">
    <text evidence="4">The sequence shown here is derived from an EMBL/GenBank/DDBJ whole genome shotgun (WGS) entry which is preliminary data.</text>
</comment>
<feature type="domain" description="Solute-binding protein family 5" evidence="2">
    <location>
        <begin position="166"/>
        <end position="311"/>
    </location>
</feature>
<dbReference type="PANTHER" id="PTHR30290">
    <property type="entry name" value="PERIPLASMIC BINDING COMPONENT OF ABC TRANSPORTER"/>
    <property type="match status" value="1"/>
</dbReference>
<organism evidence="4 5">
    <name type="scientific">Vibrio toranzoniae</name>
    <dbReference type="NCBI Taxonomy" id="1194427"/>
    <lineage>
        <taxon>Bacteria</taxon>
        <taxon>Pseudomonadati</taxon>
        <taxon>Pseudomonadota</taxon>
        <taxon>Gammaproteobacteria</taxon>
        <taxon>Vibrionales</taxon>
        <taxon>Vibrionaceae</taxon>
        <taxon>Vibrio</taxon>
    </lineage>
</organism>
<dbReference type="Pfam" id="PF00496">
    <property type="entry name" value="SBP_bac_5"/>
    <property type="match status" value="1"/>
</dbReference>
<dbReference type="SUPFAM" id="SSF53850">
    <property type="entry name" value="Periplasmic binding protein-like II"/>
    <property type="match status" value="1"/>
</dbReference>
<dbReference type="GO" id="GO:0015833">
    <property type="term" value="P:peptide transport"/>
    <property type="evidence" value="ECO:0007669"/>
    <property type="project" value="TreeGrafter"/>
</dbReference>
<dbReference type="OrthoDB" id="5898773at2"/>
<dbReference type="Gene3D" id="3.40.190.10">
    <property type="entry name" value="Periplasmic binding protein-like II"/>
    <property type="match status" value="1"/>
</dbReference>
<dbReference type="PANTHER" id="PTHR30290:SF72">
    <property type="entry name" value="HTH-TYPE TRANSCRIPTIONAL REGULATOR SGRR"/>
    <property type="match status" value="1"/>
</dbReference>
<evidence type="ECO:0000259" key="3">
    <source>
        <dbReference type="Pfam" id="PF12793"/>
    </source>
</evidence>
<dbReference type="Proteomes" id="UP000057389">
    <property type="component" value="Unassembled WGS sequence"/>
</dbReference>
<dbReference type="GO" id="GO:0003677">
    <property type="term" value="F:DNA binding"/>
    <property type="evidence" value="ECO:0007669"/>
    <property type="project" value="UniProtKB-KW"/>
</dbReference>
<dbReference type="InterPro" id="IPR025370">
    <property type="entry name" value="SgrR_HTH_N"/>
</dbReference>
<evidence type="ECO:0000313" key="4">
    <source>
        <dbReference type="EMBL" id="KWT99802.1"/>
    </source>
</evidence>
<dbReference type="AlphaFoldDB" id="A0A109D6J7"/>
<proteinExistence type="predicted"/>
<accession>A0A109D6J7</accession>
<dbReference type="InterPro" id="IPR039424">
    <property type="entry name" value="SBP_5"/>
</dbReference>
<dbReference type="RefSeq" id="WP_060469301.1">
    <property type="nucleotide sequence ID" value="NZ_AP025515.1"/>
</dbReference>